<dbReference type="RefSeq" id="WP_085760331.1">
    <property type="nucleotide sequence ID" value="NZ_CP019343.1"/>
</dbReference>
<dbReference type="KEGG" id="osg:BST96_19730"/>
<dbReference type="InterPro" id="IPR007803">
    <property type="entry name" value="Asp/Arg/Pro-Hydrxlase"/>
</dbReference>
<protein>
    <recommendedName>
        <fullName evidence="1">Aspartyl/asparaginy/proline hydroxylase domain-containing protein</fullName>
    </recommendedName>
</protein>
<evidence type="ECO:0000313" key="3">
    <source>
        <dbReference type="Proteomes" id="UP000193450"/>
    </source>
</evidence>
<organism evidence="2 3">
    <name type="scientific">Oceanicoccus sagamiensis</name>
    <dbReference type="NCBI Taxonomy" id="716816"/>
    <lineage>
        <taxon>Bacteria</taxon>
        <taxon>Pseudomonadati</taxon>
        <taxon>Pseudomonadota</taxon>
        <taxon>Gammaproteobacteria</taxon>
        <taxon>Cellvibrionales</taxon>
        <taxon>Spongiibacteraceae</taxon>
        <taxon>Oceanicoccus</taxon>
    </lineage>
</organism>
<proteinExistence type="predicted"/>
<dbReference type="Pfam" id="PF05118">
    <property type="entry name" value="Asp_Arg_Hydrox"/>
    <property type="match status" value="1"/>
</dbReference>
<sequence>MRLASEFVKLPFRFDVDQLAKELSVVNKNDWIPHPGALAGNFSIPLISLNGEVNDLFNGEMKPTPTLLQSPYFRQVIASFDEVFGRSRLMRLDGGHDIPIHTDVNYHWFDRVRIHIPIVTNPDVTFFCGDERCQMKAGEVWLLDTWKAHRVINESSESRVHLVADTVGSSVFWQRVADIVAGKKMDEKFIAFDPGLEVEPVYEKYNAPLVMMPGELDSLCLDLIADIVANETNDPEVVNQFVNTINEFRWDWRRVWAQFGPTKQGWPEYGRLINRVQRPVKPIYLASNNSRAFIAFQARILGAALNENLLPAFTD</sequence>
<keyword evidence="3" id="KW-1185">Reference proteome</keyword>
<dbReference type="STRING" id="716816.BST96_19730"/>
<evidence type="ECO:0000259" key="1">
    <source>
        <dbReference type="Pfam" id="PF05118"/>
    </source>
</evidence>
<accession>A0A1X9NDM0</accession>
<evidence type="ECO:0000313" key="2">
    <source>
        <dbReference type="EMBL" id="ARN76130.1"/>
    </source>
</evidence>
<gene>
    <name evidence="2" type="ORF">BST96_19730</name>
</gene>
<feature type="domain" description="Aspartyl/asparaginy/proline hydroxylase" evidence="1">
    <location>
        <begin position="68"/>
        <end position="166"/>
    </location>
</feature>
<dbReference type="AlphaFoldDB" id="A0A1X9NDM0"/>
<name>A0A1X9NDM0_9GAMM</name>
<dbReference type="SUPFAM" id="SSF51197">
    <property type="entry name" value="Clavaminate synthase-like"/>
    <property type="match status" value="1"/>
</dbReference>
<dbReference type="OrthoDB" id="1441538at2"/>
<dbReference type="Proteomes" id="UP000193450">
    <property type="component" value="Chromosome"/>
</dbReference>
<reference evidence="2 3" key="1">
    <citation type="submission" date="2016-11" db="EMBL/GenBank/DDBJ databases">
        <title>Trade-off between light-utilization and light-protection in marine flavobacteria.</title>
        <authorList>
            <person name="Kumagai Y."/>
        </authorList>
    </citation>
    <scope>NUCLEOTIDE SEQUENCE [LARGE SCALE GENOMIC DNA]</scope>
    <source>
        <strain evidence="2 3">NBRC 107125</strain>
    </source>
</reference>
<dbReference type="InterPro" id="IPR027443">
    <property type="entry name" value="IPNS-like_sf"/>
</dbReference>
<dbReference type="EMBL" id="CP019343">
    <property type="protein sequence ID" value="ARN76130.1"/>
    <property type="molecule type" value="Genomic_DNA"/>
</dbReference>
<dbReference type="Gene3D" id="2.60.120.330">
    <property type="entry name" value="B-lactam Antibiotic, Isopenicillin N Synthase, Chain"/>
    <property type="match status" value="1"/>
</dbReference>